<dbReference type="InterPro" id="IPR029063">
    <property type="entry name" value="SAM-dependent_MTases_sf"/>
</dbReference>
<dbReference type="PATRIC" id="fig|1423721.4.peg.674"/>
<dbReference type="STRING" id="1423721.LA20533_00070"/>
<evidence type="ECO:0000313" key="1">
    <source>
        <dbReference type="EMBL" id="KRM42871.1"/>
    </source>
</evidence>
<keyword evidence="1" id="KW-0808">Transferase</keyword>
<dbReference type="Pfam" id="PF04816">
    <property type="entry name" value="TrmK"/>
    <property type="match status" value="1"/>
</dbReference>
<organism evidence="1 2">
    <name type="scientific">Amylolactobacillus amylophilus DSM 20533 = JCM 1125</name>
    <dbReference type="NCBI Taxonomy" id="1423721"/>
    <lineage>
        <taxon>Bacteria</taxon>
        <taxon>Bacillati</taxon>
        <taxon>Bacillota</taxon>
        <taxon>Bacilli</taxon>
        <taxon>Lactobacillales</taxon>
        <taxon>Lactobacillaceae</taxon>
        <taxon>Amylolactobacillus</taxon>
    </lineage>
</organism>
<dbReference type="AlphaFoldDB" id="A0A0R1YKI4"/>
<dbReference type="SUPFAM" id="SSF53335">
    <property type="entry name" value="S-adenosyl-L-methionine-dependent methyltransferases"/>
    <property type="match status" value="1"/>
</dbReference>
<dbReference type="PIRSF" id="PIRSF018637">
    <property type="entry name" value="TrmK"/>
    <property type="match status" value="1"/>
</dbReference>
<evidence type="ECO:0000313" key="2">
    <source>
        <dbReference type="Proteomes" id="UP000051230"/>
    </source>
</evidence>
<keyword evidence="2" id="KW-1185">Reference proteome</keyword>
<dbReference type="Proteomes" id="UP000051230">
    <property type="component" value="Unassembled WGS sequence"/>
</dbReference>
<proteinExistence type="predicted"/>
<keyword evidence="1" id="KW-0489">Methyltransferase</keyword>
<dbReference type="InterPro" id="IPR006901">
    <property type="entry name" value="TrmK"/>
</dbReference>
<sequence length="246" mass="27329">MGTQNKAERSANMPLTPRLQAVSDMVDQGQRVADVGTDHAYVPIALVEEQQIDFAIASDIGAGPLENARNNIESAGLEGRILVRMGPGLSTIEPDDEINTVIIAGMGGKLITQILTDALASGQRFETLILEPNINEPLVRQWLMEHRYHIIAETIVADERHTYEIIKAQVAKKIRQLSPNQLLFGPVLMTEMSPTFRDKWRSRAAYLKVLAANLGMAKESPSNLAKLTEVQQEMQQIEELFSNDRD</sequence>
<comment type="caution">
    <text evidence="1">The sequence shown here is derived from an EMBL/GenBank/DDBJ whole genome shotgun (WGS) entry which is preliminary data.</text>
</comment>
<accession>A0A0R1YKI4</accession>
<dbReference type="PANTHER" id="PTHR38451:SF1">
    <property type="entry name" value="TRNA (ADENINE(22)-N(1))-METHYLTRANSFERASE"/>
    <property type="match status" value="1"/>
</dbReference>
<dbReference type="EMBL" id="AYYS01000009">
    <property type="protein sequence ID" value="KRM42871.1"/>
    <property type="molecule type" value="Genomic_DNA"/>
</dbReference>
<dbReference type="Gene3D" id="3.40.50.150">
    <property type="entry name" value="Vaccinia Virus protein VP39"/>
    <property type="match status" value="1"/>
</dbReference>
<dbReference type="PANTHER" id="PTHR38451">
    <property type="entry name" value="TRNA (ADENINE(22)-N(1))-METHYLTRANSFERASE"/>
    <property type="match status" value="1"/>
</dbReference>
<dbReference type="GO" id="GO:0032259">
    <property type="term" value="P:methylation"/>
    <property type="evidence" value="ECO:0007669"/>
    <property type="project" value="UniProtKB-KW"/>
</dbReference>
<dbReference type="Gene3D" id="1.10.287.1890">
    <property type="match status" value="1"/>
</dbReference>
<dbReference type="GO" id="GO:0160105">
    <property type="term" value="F:tRNA (adenine(22)-N1)-methyltransferase activity"/>
    <property type="evidence" value="ECO:0007669"/>
    <property type="project" value="InterPro"/>
</dbReference>
<protein>
    <submittedName>
        <fullName evidence="1">S-adenosyl-L-methionine-dependent methyltransferase</fullName>
    </submittedName>
</protein>
<name>A0A0R1YKI4_9LACO</name>
<gene>
    <name evidence="1" type="ORF">FD40_GL000667</name>
</gene>
<reference evidence="1 2" key="1">
    <citation type="journal article" date="2015" name="Genome Announc.">
        <title>Expanding the biotechnology potential of lactobacilli through comparative genomics of 213 strains and associated genera.</title>
        <authorList>
            <person name="Sun Z."/>
            <person name="Harris H.M."/>
            <person name="McCann A."/>
            <person name="Guo C."/>
            <person name="Argimon S."/>
            <person name="Zhang W."/>
            <person name="Yang X."/>
            <person name="Jeffery I.B."/>
            <person name="Cooney J.C."/>
            <person name="Kagawa T.F."/>
            <person name="Liu W."/>
            <person name="Song Y."/>
            <person name="Salvetti E."/>
            <person name="Wrobel A."/>
            <person name="Rasinkangas P."/>
            <person name="Parkhill J."/>
            <person name="Rea M.C."/>
            <person name="O'Sullivan O."/>
            <person name="Ritari J."/>
            <person name="Douillard F.P."/>
            <person name="Paul Ross R."/>
            <person name="Yang R."/>
            <person name="Briner A.E."/>
            <person name="Felis G.E."/>
            <person name="de Vos W.M."/>
            <person name="Barrangou R."/>
            <person name="Klaenhammer T.R."/>
            <person name="Caufield P.W."/>
            <person name="Cui Y."/>
            <person name="Zhang H."/>
            <person name="O'Toole P.W."/>
        </authorList>
    </citation>
    <scope>NUCLEOTIDE SEQUENCE [LARGE SCALE GENOMIC DNA]</scope>
    <source>
        <strain evidence="1 2">DSM 20533</strain>
    </source>
</reference>